<protein>
    <recommendedName>
        <fullName evidence="5">Fimbrial assembly family protein</fullName>
    </recommendedName>
</protein>
<dbReference type="AlphaFoldDB" id="A0A0G1VEF6"/>
<keyword evidence="2" id="KW-1133">Transmembrane helix</keyword>
<reference evidence="3 4" key="1">
    <citation type="journal article" date="2015" name="Nature">
        <title>rRNA introns, odd ribosomes, and small enigmatic genomes across a large radiation of phyla.</title>
        <authorList>
            <person name="Brown C.T."/>
            <person name="Hug L.A."/>
            <person name="Thomas B.C."/>
            <person name="Sharon I."/>
            <person name="Castelle C.J."/>
            <person name="Singh A."/>
            <person name="Wilkins M.J."/>
            <person name="Williams K.H."/>
            <person name="Banfield J.F."/>
        </authorList>
    </citation>
    <scope>NUCLEOTIDE SEQUENCE [LARGE SCALE GENOMIC DNA]</scope>
</reference>
<proteinExistence type="predicted"/>
<keyword evidence="2" id="KW-0472">Membrane</keyword>
<keyword evidence="2" id="KW-0812">Transmembrane</keyword>
<feature type="region of interest" description="Disordered" evidence="1">
    <location>
        <begin position="182"/>
        <end position="205"/>
    </location>
</feature>
<evidence type="ECO:0008006" key="5">
    <source>
        <dbReference type="Google" id="ProtNLM"/>
    </source>
</evidence>
<feature type="transmembrane region" description="Helical" evidence="2">
    <location>
        <begin position="23"/>
        <end position="47"/>
    </location>
</feature>
<organism evidence="3 4">
    <name type="scientific">Candidatus Giovannonibacteria bacterium GW2011_GWB1_47_6b</name>
    <dbReference type="NCBI Taxonomy" id="1618655"/>
    <lineage>
        <taxon>Bacteria</taxon>
        <taxon>Candidatus Giovannoniibacteriota</taxon>
    </lineage>
</organism>
<dbReference type="Proteomes" id="UP000034682">
    <property type="component" value="Unassembled WGS sequence"/>
</dbReference>
<evidence type="ECO:0000313" key="3">
    <source>
        <dbReference type="EMBL" id="KKU76528.1"/>
    </source>
</evidence>
<name>A0A0G1VEF6_9BACT</name>
<evidence type="ECO:0000256" key="1">
    <source>
        <dbReference type="SAM" id="MobiDB-lite"/>
    </source>
</evidence>
<accession>A0A0G1VEF6</accession>
<feature type="compositionally biased region" description="Low complexity" evidence="1">
    <location>
        <begin position="187"/>
        <end position="205"/>
    </location>
</feature>
<gene>
    <name evidence="3" type="ORF">UY02_C0018G0009</name>
</gene>
<dbReference type="EMBL" id="LCOK01000018">
    <property type="protein sequence ID" value="KKU76528.1"/>
    <property type="molecule type" value="Genomic_DNA"/>
</dbReference>
<sequence length="205" mass="23003">MNEGKFIPHTQAIPPSRVPRQGLGLFSVLAFIVAVLAGAATGATVFLDKNYQNQVTEAVGRLKKIQEKIEIESFRKVLDVQNRIQIASDMLKEHVYPSQAFNFVEDHTLDTVRVESFGYTAGVLLLRLRAPSYLDFAQQIKHYRSLRDVEKINFKPPGLTDKGQIIFDVDITLTKDFIRRRPEPRQNASAASVVPAAPVNSEEEP</sequence>
<comment type="caution">
    <text evidence="3">The sequence shown here is derived from an EMBL/GenBank/DDBJ whole genome shotgun (WGS) entry which is preliminary data.</text>
</comment>
<evidence type="ECO:0000313" key="4">
    <source>
        <dbReference type="Proteomes" id="UP000034682"/>
    </source>
</evidence>
<evidence type="ECO:0000256" key="2">
    <source>
        <dbReference type="SAM" id="Phobius"/>
    </source>
</evidence>